<keyword evidence="1" id="KW-1160">Virus entry into host cell</keyword>
<dbReference type="InterPro" id="IPR038996">
    <property type="entry name" value="Gp14"/>
</dbReference>
<keyword evidence="1" id="KW-0472">Membrane</keyword>
<dbReference type="GO" id="GO:0020002">
    <property type="term" value="C:host cell plasma membrane"/>
    <property type="evidence" value="ECO:0007669"/>
    <property type="project" value="UniProtKB-SubCell"/>
</dbReference>
<accession>A0A2C9CZV1</accession>
<evidence type="ECO:0000313" key="2">
    <source>
        <dbReference type="EMBL" id="SOL37533.1"/>
    </source>
</evidence>
<dbReference type="KEGG" id="vg:54989544"/>
<keyword evidence="1" id="KW-1244">Viral short tail ejection system</keyword>
<keyword evidence="1" id="KW-1162">Viral penetration into host cytoplasm</keyword>
<dbReference type="EMBL" id="LT960606">
    <property type="protein sequence ID" value="SOL37533.1"/>
    <property type="molecule type" value="Genomic_DNA"/>
</dbReference>
<keyword evidence="1" id="KW-1033">Host cell outer membrane</keyword>
<comment type="subcellular location">
    <subcellularLocation>
        <location evidence="1">Virion</location>
    </subcellularLocation>
    <subcellularLocation>
        <location evidence="1">Host cell outer membrane</location>
    </subcellularLocation>
</comment>
<name>A0A2C9CZV1_9CAUD</name>
<dbReference type="GO" id="GO:0099002">
    <property type="term" value="P:symbiont genome ejection through host cell envelope, short tail mechanism"/>
    <property type="evidence" value="ECO:0007669"/>
    <property type="project" value="UniProtKB-UniRule"/>
</dbReference>
<keyword evidence="1" id="KW-1043">Host membrane</keyword>
<comment type="similarity">
    <text evidence="1">Belongs to the T7virus internal virion protein gp14 family.</text>
</comment>
<keyword evidence="1" id="KW-0946">Virion</keyword>
<comment type="function">
    <text evidence="1">Component of the cylindrical core that assembles on the inner surface of the capsid during capsid formation and plays a role in viral DNA ejection into the host cell. The inner core is composed of stacked rings of gp14, gp15 and gp16 proteins. Following binding to the host cell surface, the internal core is disassembled and gp14 is ejected along with gp15 and gp16 into the infected cell. May form a simple channel spanning the outer membrane.</text>
</comment>
<organism evidence="2 3">
    <name type="scientific">Yersinia phage fPS-9</name>
    <dbReference type="NCBI Taxonomy" id="2052746"/>
    <lineage>
        <taxon>Viruses</taxon>
        <taxon>Duplodnaviria</taxon>
        <taxon>Heunggongvirae</taxon>
        <taxon>Uroviricota</taxon>
        <taxon>Caudoviricetes</taxon>
        <taxon>Autographivirales</taxon>
        <taxon>Autotranscriptaviridae</taxon>
        <taxon>Studiervirinae</taxon>
        <taxon>Helsettvirus</taxon>
        <taxon>Helsettvirus fPS9</taxon>
    </lineage>
</organism>
<reference evidence="3" key="1">
    <citation type="submission" date="2017-10" db="EMBL/GenBank/DDBJ databases">
        <authorList>
            <person name="Skurnik M."/>
        </authorList>
    </citation>
    <scope>NUCLEOTIDE SEQUENCE [LARGE SCALE GENOMIC DNA]</scope>
</reference>
<comment type="subunit">
    <text evidence="1">Interacts with the portal protein. Interacts with gp15.</text>
</comment>
<keyword evidence="1" id="KW-1171">Viral genome ejection through host cell envelope</keyword>
<dbReference type="GO" id="GO:0044423">
    <property type="term" value="C:virion component"/>
    <property type="evidence" value="ECO:0007669"/>
    <property type="project" value="UniProtKB-UniRule"/>
</dbReference>
<dbReference type="RefSeq" id="YP_009799065.1">
    <property type="nucleotide sequence ID" value="NC_047934.1"/>
</dbReference>
<evidence type="ECO:0000256" key="1">
    <source>
        <dbReference type="HAMAP-Rule" id="MF_04118"/>
    </source>
</evidence>
<proteinExistence type="inferred from homology"/>
<sequence length="199" mass="21299">MCWMASIPIAMSVASSVAGGAQADQAAAAKNDMLRRQQRETIKAMNIEDANLKLEQRDLLDSTVNELTQGNMNRVRNMGTMRAAIGESMLEGQSIDRVERVTEGDFLREQAGVTENYQRDYASILGKRYGNREQALSTVDSLKAQETKSSSGLSKLLDPLGIATSGIVGGMLGGNFKGNPVGQKAAKITAAKGTANVMK</sequence>
<evidence type="ECO:0000313" key="3">
    <source>
        <dbReference type="Proteomes" id="UP000240303"/>
    </source>
</evidence>
<dbReference type="GeneID" id="54989544"/>
<dbReference type="Proteomes" id="UP000240303">
    <property type="component" value="Segment"/>
</dbReference>
<dbReference type="HAMAP" id="MF_04118">
    <property type="entry name" value="GP14_T7"/>
    <property type="match status" value="1"/>
</dbReference>
<gene>
    <name evidence="2" type="primary">g037</name>
</gene>
<keyword evidence="3" id="KW-1185">Reference proteome</keyword>
<dbReference type="Pfam" id="PF24072">
    <property type="entry name" value="T7_gp14"/>
    <property type="match status" value="1"/>
</dbReference>
<protein>
    <recommendedName>
        <fullName evidence="1">Internal virion protein gp14</fullName>
    </recommendedName>
</protein>